<evidence type="ECO:0000313" key="3">
    <source>
        <dbReference type="EMBL" id="TDQ04415.1"/>
    </source>
</evidence>
<feature type="domain" description="HTH cro/C1-type" evidence="2">
    <location>
        <begin position="3"/>
        <end position="58"/>
    </location>
</feature>
<dbReference type="SMART" id="SM00530">
    <property type="entry name" value="HTH_XRE"/>
    <property type="match status" value="1"/>
</dbReference>
<dbReference type="PRINTS" id="PR00364">
    <property type="entry name" value="DISEASERSIST"/>
</dbReference>
<keyword evidence="1" id="KW-0802">TPR repeat</keyword>
<evidence type="ECO:0000259" key="2">
    <source>
        <dbReference type="PROSITE" id="PS50943"/>
    </source>
</evidence>
<dbReference type="AlphaFoldDB" id="A0A4V3D052"/>
<dbReference type="EMBL" id="SNXZ01000001">
    <property type="protein sequence ID" value="TDQ04415.1"/>
    <property type="molecule type" value="Genomic_DNA"/>
</dbReference>
<dbReference type="InterPro" id="IPR010982">
    <property type="entry name" value="Lambda_DNA-bd_dom_sf"/>
</dbReference>
<dbReference type="InterPro" id="IPR001387">
    <property type="entry name" value="Cro/C1-type_HTH"/>
</dbReference>
<accession>A0A4V3D052</accession>
<dbReference type="Gene3D" id="1.10.260.40">
    <property type="entry name" value="lambda repressor-like DNA-binding domains"/>
    <property type="match status" value="1"/>
</dbReference>
<organism evidence="3 4">
    <name type="scientific">Labedaea rhizosphaerae</name>
    <dbReference type="NCBI Taxonomy" id="598644"/>
    <lineage>
        <taxon>Bacteria</taxon>
        <taxon>Bacillati</taxon>
        <taxon>Actinomycetota</taxon>
        <taxon>Actinomycetes</taxon>
        <taxon>Pseudonocardiales</taxon>
        <taxon>Pseudonocardiaceae</taxon>
        <taxon>Labedaea</taxon>
    </lineage>
</organism>
<dbReference type="PANTHER" id="PTHR47691">
    <property type="entry name" value="REGULATOR-RELATED"/>
    <property type="match status" value="1"/>
</dbReference>
<dbReference type="InterPro" id="IPR011990">
    <property type="entry name" value="TPR-like_helical_dom_sf"/>
</dbReference>
<dbReference type="PANTHER" id="PTHR47691:SF3">
    <property type="entry name" value="HTH-TYPE TRANSCRIPTIONAL REGULATOR RV0890C-RELATED"/>
    <property type="match status" value="1"/>
</dbReference>
<dbReference type="InterPro" id="IPR019734">
    <property type="entry name" value="TPR_rpt"/>
</dbReference>
<dbReference type="Pfam" id="PF13374">
    <property type="entry name" value="TPR_10"/>
    <property type="match status" value="1"/>
</dbReference>
<dbReference type="Gene3D" id="3.40.50.300">
    <property type="entry name" value="P-loop containing nucleotide triphosphate hydrolases"/>
    <property type="match status" value="1"/>
</dbReference>
<dbReference type="SUPFAM" id="SSF52540">
    <property type="entry name" value="P-loop containing nucleoside triphosphate hydrolases"/>
    <property type="match status" value="1"/>
</dbReference>
<name>A0A4V3D052_LABRH</name>
<dbReference type="GO" id="GO:0043531">
    <property type="term" value="F:ADP binding"/>
    <property type="evidence" value="ECO:0007669"/>
    <property type="project" value="InterPro"/>
</dbReference>
<proteinExistence type="predicted"/>
<dbReference type="SUPFAM" id="SSF48452">
    <property type="entry name" value="TPR-like"/>
    <property type="match status" value="2"/>
</dbReference>
<dbReference type="InterPro" id="IPR027417">
    <property type="entry name" value="P-loop_NTPase"/>
</dbReference>
<dbReference type="PROSITE" id="PS50943">
    <property type="entry name" value="HTH_CROC1"/>
    <property type="match status" value="1"/>
</dbReference>
<evidence type="ECO:0000313" key="4">
    <source>
        <dbReference type="Proteomes" id="UP000295444"/>
    </source>
</evidence>
<dbReference type="Proteomes" id="UP000295444">
    <property type="component" value="Unassembled WGS sequence"/>
</dbReference>
<dbReference type="Pfam" id="PF13424">
    <property type="entry name" value="TPR_12"/>
    <property type="match status" value="2"/>
</dbReference>
<comment type="caution">
    <text evidence="3">The sequence shown here is derived from an EMBL/GenBank/DDBJ whole genome shotgun (WGS) entry which is preliminary data.</text>
</comment>
<dbReference type="Gene3D" id="1.25.40.10">
    <property type="entry name" value="Tetratricopeptide repeat domain"/>
    <property type="match status" value="2"/>
</dbReference>
<feature type="repeat" description="TPR" evidence="1">
    <location>
        <begin position="524"/>
        <end position="557"/>
    </location>
</feature>
<dbReference type="PROSITE" id="PS50005">
    <property type="entry name" value="TPR"/>
    <property type="match status" value="1"/>
</dbReference>
<dbReference type="GO" id="GO:0003677">
    <property type="term" value="F:DNA binding"/>
    <property type="evidence" value="ECO:0007669"/>
    <property type="project" value="InterPro"/>
</dbReference>
<reference evidence="3 4" key="1">
    <citation type="submission" date="2019-03" db="EMBL/GenBank/DDBJ databases">
        <title>Genomic Encyclopedia of Type Strains, Phase IV (KMG-IV): sequencing the most valuable type-strain genomes for metagenomic binning, comparative biology and taxonomic classification.</title>
        <authorList>
            <person name="Goeker M."/>
        </authorList>
    </citation>
    <scope>NUCLEOTIDE SEQUENCE [LARGE SCALE GENOMIC DNA]</scope>
    <source>
        <strain evidence="3 4">DSM 45361</strain>
    </source>
</reference>
<dbReference type="CDD" id="cd00093">
    <property type="entry name" value="HTH_XRE"/>
    <property type="match status" value="1"/>
</dbReference>
<dbReference type="SUPFAM" id="SSF47413">
    <property type="entry name" value="lambda repressor-like DNA-binding domains"/>
    <property type="match status" value="1"/>
</dbReference>
<sequence length="800" mass="86261">MSVRDARRAAGLSQEELAERAGMSARSIGDIERGVVRRARTASLIAIADALRLTERDRIRLLNHHRGAGSLPELVAEDERTPRQLPPDLPGFTGRVAALRALDGVLDDGPPIAVIDGAPGIGKSTLAVHWAHRVRDRFPDGQLYVHLRGYGPSEPMSAEQVLERLLAGIGADVPVTLDDRIGLFRTRTAGKRLLILLDDARRPDQVRPCVPTGPGSLVLVTSRSRMRGLSVRDGAFAIGLDEFTDDEATDLLAGMLGAERVAAEREAATDLARLCAGLPLALRIAGDRAADNHGRSLATVVGELTDRAARLPTLQAGEDDMSTNLLAVFSWSYRALSPPAARLFRLLGLHPGHDLDRSAATALCDGPPDLDVLADAHLVEHRGDGRYGCHDLLRLYATQLAEAEPDASAALRRLFDHYRYTAKVAMDAVYPHERHRRPDVPAVPTCPLPPGDEAAARAWLEAERLVLTEVIGYCAANGWPEHARDLANTLWRHLDTVANYRDALAIHGDALAAARETGDRTGEANALHNLGAALWRSGDYHQALERLLEALALRRSLGDRAGEGDTLTNLSGTHWRMADYPAAEDYLRQALAIRRELGNRAGEAGTLDNLGVICERVGRYPEALSYHSSALEIFRSLGNRSGEAAALDNLGVVHQRLGRYAEAVTIHEQSLSLCRAAGTRVGEGYALTNLGSAHAGAGNLAIAERLLREAIALRAEVGDQAGEATAMTRLGMVLTDPAAAIALHEKALTIGRRIGDRQLLVEVLNNLGEATGDATHHREALTLAEATGDAYERDRASRHL</sequence>
<keyword evidence="4" id="KW-1185">Reference proteome</keyword>
<evidence type="ECO:0000256" key="1">
    <source>
        <dbReference type="PROSITE-ProRule" id="PRU00339"/>
    </source>
</evidence>
<gene>
    <name evidence="3" type="ORF">EV186_101367</name>
</gene>
<protein>
    <submittedName>
        <fullName evidence="3">Tetratricopeptide (TPR) repeat protein</fullName>
    </submittedName>
</protein>
<dbReference type="Pfam" id="PF01381">
    <property type="entry name" value="HTH_3"/>
    <property type="match status" value="1"/>
</dbReference>
<dbReference type="SMART" id="SM00028">
    <property type="entry name" value="TPR"/>
    <property type="match status" value="5"/>
</dbReference>